<proteinExistence type="predicted"/>
<protein>
    <submittedName>
        <fullName evidence="1">Uncharacterized protein</fullName>
    </submittedName>
</protein>
<sequence>MASYHSPAAQQPGLPAYEPYNPEMNQSTLTENPRREEKYPGEPHEVPQNGQQQQPQQQQQHYPPPPQQPQLQSTAPLPPGWIAQWSQPHNTCGSCLLLFRLQTIPLLRNNLHHMPAPPAAAHPTDNTPNDQQQYTYNQNMPPQHGMQGGIPGPDGERGLGKVLMVGGAGLLAAASFKPLKSKFDKYFGNKPHHSQQSGYYQPQPQPQYGSGALPTASSYGGGAGVYGQPTYGGVPPPMSGNVNPSVVDGGRTVPPLYIHAATYADKDVTHVVRTMIGHDQSIELKGSNLKNQFGDPWPAVDRKALIIIYQYGDRPWELLAMDNEDGISEIKPGPISKKRMDFCQPPPARILCVIWGLENATPAAHSQQLDTLGEMEASFDGLGEGGFYSWQNRTLFTMKAYIGIKFYPTHENRDIIDLLSRAVESARYETVSMQRDVEAYGETTFGPAELMRRTCEIIDACDLVVIELSEKGVGLGIEAGYAHGKGIPVVAVAREGREISTTMEGIARATKVICVDGVPRTRRIQSLAQQPEQPEQHVQHVQPVWTGIESRIQH</sequence>
<evidence type="ECO:0000313" key="2">
    <source>
        <dbReference type="Proteomes" id="UP001148737"/>
    </source>
</evidence>
<name>A0ACC1R5A1_9HYPO</name>
<evidence type="ECO:0000313" key="1">
    <source>
        <dbReference type="EMBL" id="KAJ3498445.1"/>
    </source>
</evidence>
<keyword evidence="2" id="KW-1185">Reference proteome</keyword>
<accession>A0ACC1R5A1</accession>
<gene>
    <name evidence="1" type="ORF">NLG97_g1116</name>
</gene>
<dbReference type="Proteomes" id="UP001148737">
    <property type="component" value="Unassembled WGS sequence"/>
</dbReference>
<reference evidence="1" key="1">
    <citation type="submission" date="2022-07" db="EMBL/GenBank/DDBJ databases">
        <title>Genome Sequence of Lecanicillium saksenae.</title>
        <authorList>
            <person name="Buettner E."/>
        </authorList>
    </citation>
    <scope>NUCLEOTIDE SEQUENCE</scope>
    <source>
        <strain evidence="1">VT-O1</strain>
    </source>
</reference>
<dbReference type="EMBL" id="JANAKD010000050">
    <property type="protein sequence ID" value="KAJ3498445.1"/>
    <property type="molecule type" value="Genomic_DNA"/>
</dbReference>
<organism evidence="1 2">
    <name type="scientific">Lecanicillium saksenae</name>
    <dbReference type="NCBI Taxonomy" id="468837"/>
    <lineage>
        <taxon>Eukaryota</taxon>
        <taxon>Fungi</taxon>
        <taxon>Dikarya</taxon>
        <taxon>Ascomycota</taxon>
        <taxon>Pezizomycotina</taxon>
        <taxon>Sordariomycetes</taxon>
        <taxon>Hypocreomycetidae</taxon>
        <taxon>Hypocreales</taxon>
        <taxon>Cordycipitaceae</taxon>
        <taxon>Lecanicillium</taxon>
    </lineage>
</organism>
<comment type="caution">
    <text evidence="1">The sequence shown here is derived from an EMBL/GenBank/DDBJ whole genome shotgun (WGS) entry which is preliminary data.</text>
</comment>